<reference evidence="3" key="1">
    <citation type="journal article" date="2019" name="Curr. Biol.">
        <title>Genome Sequence of Striga asiatica Provides Insight into the Evolution of Plant Parasitism.</title>
        <authorList>
            <person name="Yoshida S."/>
            <person name="Kim S."/>
            <person name="Wafula E.K."/>
            <person name="Tanskanen J."/>
            <person name="Kim Y.M."/>
            <person name="Honaas L."/>
            <person name="Yang Z."/>
            <person name="Spallek T."/>
            <person name="Conn C.E."/>
            <person name="Ichihashi Y."/>
            <person name="Cheong K."/>
            <person name="Cui S."/>
            <person name="Der J.P."/>
            <person name="Gundlach H."/>
            <person name="Jiao Y."/>
            <person name="Hori C."/>
            <person name="Ishida J.K."/>
            <person name="Kasahara H."/>
            <person name="Kiba T."/>
            <person name="Kim M.S."/>
            <person name="Koo N."/>
            <person name="Laohavisit A."/>
            <person name="Lee Y.H."/>
            <person name="Lumba S."/>
            <person name="McCourt P."/>
            <person name="Mortimer J.C."/>
            <person name="Mutuku J.M."/>
            <person name="Nomura T."/>
            <person name="Sasaki-Sekimoto Y."/>
            <person name="Seto Y."/>
            <person name="Wang Y."/>
            <person name="Wakatake T."/>
            <person name="Sakakibara H."/>
            <person name="Demura T."/>
            <person name="Yamaguchi S."/>
            <person name="Yoneyama K."/>
            <person name="Manabe R.I."/>
            <person name="Nelson D.C."/>
            <person name="Schulman A.H."/>
            <person name="Timko M.P."/>
            <person name="dePamphilis C.W."/>
            <person name="Choi D."/>
            <person name="Shirasu K."/>
        </authorList>
    </citation>
    <scope>NUCLEOTIDE SEQUENCE [LARGE SCALE GENOMIC DNA]</scope>
    <source>
        <strain evidence="3">cv. UVA1</strain>
    </source>
</reference>
<dbReference type="Pfam" id="PF03469">
    <property type="entry name" value="XH"/>
    <property type="match status" value="2"/>
</dbReference>
<dbReference type="PANTHER" id="PTHR21596:SF3">
    <property type="entry name" value="FACTOR OF DNA METHYLATION 1-RELATED"/>
    <property type="match status" value="1"/>
</dbReference>
<organism evidence="2 3">
    <name type="scientific">Striga asiatica</name>
    <name type="common">Asiatic witchweed</name>
    <name type="synonym">Buchnera asiatica</name>
    <dbReference type="NCBI Taxonomy" id="4170"/>
    <lineage>
        <taxon>Eukaryota</taxon>
        <taxon>Viridiplantae</taxon>
        <taxon>Streptophyta</taxon>
        <taxon>Embryophyta</taxon>
        <taxon>Tracheophyta</taxon>
        <taxon>Spermatophyta</taxon>
        <taxon>Magnoliopsida</taxon>
        <taxon>eudicotyledons</taxon>
        <taxon>Gunneridae</taxon>
        <taxon>Pentapetalae</taxon>
        <taxon>asterids</taxon>
        <taxon>lamiids</taxon>
        <taxon>Lamiales</taxon>
        <taxon>Orobanchaceae</taxon>
        <taxon>Buchnereae</taxon>
        <taxon>Striga</taxon>
    </lineage>
</organism>
<dbReference type="Proteomes" id="UP000325081">
    <property type="component" value="Unassembled WGS sequence"/>
</dbReference>
<evidence type="ECO:0000313" key="3">
    <source>
        <dbReference type="Proteomes" id="UP000325081"/>
    </source>
</evidence>
<name>A0A5A7RB30_STRAF</name>
<accession>A0A5A7RB30</accession>
<proteinExistence type="predicted"/>
<comment type="caution">
    <text evidence="2">The sequence shown here is derived from an EMBL/GenBank/DDBJ whole genome shotgun (WGS) entry which is preliminary data.</text>
</comment>
<dbReference type="InterPro" id="IPR045177">
    <property type="entry name" value="FDM1-5/IDN2"/>
</dbReference>
<dbReference type="OrthoDB" id="1892195at2759"/>
<dbReference type="PANTHER" id="PTHR21596">
    <property type="entry name" value="RIBONUCLEASE P SUBUNIT P38"/>
    <property type="match status" value="1"/>
</dbReference>
<evidence type="ECO:0000313" key="2">
    <source>
        <dbReference type="EMBL" id="GER54618.1"/>
    </source>
</evidence>
<sequence length="379" mass="43316">MEKCLTSFVGIATTTSRKMDSLSKRLIPLTANLPESSSRHSAWKEVNPFRLKDPKLSNFRIKTIVSKSLKGSEIWKSALRWAGRAWPGGGGLRLRHGGGVDGRRVTWHQTRWSRPRFPVPALTASANFTTEPQPETAATWPDSPRPPHCRLPDLPPRSEILVVDLYLVAFKHIELSRWNQLHVGPDDKLPFKKDGNEVKFYGNYQSMLTATGYVVEVILVTQQQPCEHRDKENGWIDENAFKTICRKRFSSGEAEMKADELYSLWQEKMKNAEWHPFRVVEDEKGNAKVHLNAFPLKLGITYFISCIVEGDQGGGRGVVWASGRVGRRDIRGCDHGPDGDARVQPERLELWNFKENRKATLKEVINYIYNQIKTRKRRT</sequence>
<keyword evidence="3" id="KW-1185">Reference proteome</keyword>
<dbReference type="InterPro" id="IPR005379">
    <property type="entry name" value="FDM1-5/IDN2_XH"/>
</dbReference>
<feature type="domain" description="Factor of DNA methylation 1-5/IDN2" evidence="1">
    <location>
        <begin position="232"/>
        <end position="287"/>
    </location>
</feature>
<gene>
    <name evidence="2" type="ORF">STAS_32234</name>
</gene>
<protein>
    <submittedName>
        <fullName evidence="2">XH/XS domain-containing protein</fullName>
    </submittedName>
</protein>
<dbReference type="EMBL" id="BKCP01011292">
    <property type="protein sequence ID" value="GER54618.1"/>
    <property type="molecule type" value="Genomic_DNA"/>
</dbReference>
<dbReference type="GO" id="GO:0080188">
    <property type="term" value="P:gene silencing by siRNA-directed DNA methylation"/>
    <property type="evidence" value="ECO:0007669"/>
    <property type="project" value="InterPro"/>
</dbReference>
<dbReference type="AlphaFoldDB" id="A0A5A7RB30"/>
<evidence type="ECO:0000259" key="1">
    <source>
        <dbReference type="Pfam" id="PF03469"/>
    </source>
</evidence>
<feature type="domain" description="Factor of DNA methylation 1-5/IDN2" evidence="1">
    <location>
        <begin position="348"/>
        <end position="378"/>
    </location>
</feature>